<proteinExistence type="predicted"/>
<dbReference type="GeneID" id="60323628"/>
<reference evidence="1 2" key="1">
    <citation type="submission" date="2020-07" db="EMBL/GenBank/DDBJ databases">
        <authorList>
            <person name="Pollenz R.S."/>
            <person name="Bancroft C.T."/>
            <person name="Cornely K."/>
            <person name="Smith L.A."/>
            <person name="Fackenthal J.D."/>
            <person name="Perez M.T."/>
            <person name="Gainey M.D."/>
            <person name="Carvell W.N."/>
            <person name="Spence R.D."/>
            <person name="Chalal J."/>
            <person name="Beyer A.R."/>
            <person name="Garlena R.A."/>
            <person name="Russell D.A."/>
            <person name="Pope W.H."/>
            <person name="Jacobs-Sera D."/>
            <person name="Hatfull G.F."/>
        </authorList>
    </citation>
    <scope>NUCLEOTIDE SEQUENCE [LARGE SCALE GENOMIC DNA]</scope>
</reference>
<dbReference type="RefSeq" id="YP_009952180.1">
    <property type="nucleotide sequence ID" value="NC_051609.1"/>
</dbReference>
<accession>A0A7G8LLY8</accession>
<evidence type="ECO:0000313" key="1">
    <source>
        <dbReference type="EMBL" id="QNJ58260.1"/>
    </source>
</evidence>
<name>A0A7G8LLY8_9CAUD</name>
<gene>
    <name evidence="1" type="primary">35</name>
    <name evidence="1" type="ORF">SEA_ELLIE_35</name>
</gene>
<evidence type="ECO:0000313" key="2">
    <source>
        <dbReference type="Proteomes" id="UP000515878"/>
    </source>
</evidence>
<dbReference type="Proteomes" id="UP000515878">
    <property type="component" value="Segment"/>
</dbReference>
<sequence length="65" mass="6828">MTATARKGLSPFVINGATIVAEARAAARALQAEQHSLTEPCPRHAGGCGALRGERCKRGCRRAPK</sequence>
<protein>
    <submittedName>
        <fullName evidence="1">Uncharacterized protein</fullName>
    </submittedName>
</protein>
<dbReference type="EMBL" id="MT723940">
    <property type="protein sequence ID" value="QNJ58260.1"/>
    <property type="molecule type" value="Genomic_DNA"/>
</dbReference>
<keyword evidence="2" id="KW-1185">Reference proteome</keyword>
<organism evidence="1 2">
    <name type="scientific">Mycobacterium phage Ellie</name>
    <dbReference type="NCBI Taxonomy" id="2762405"/>
    <lineage>
        <taxon>Viruses</taxon>
        <taxon>Duplodnaviria</taxon>
        <taxon>Heunggongvirae</taxon>
        <taxon>Uroviricota</taxon>
        <taxon>Caudoviricetes</taxon>
        <taxon>Weiservirinae</taxon>
        <taxon>Amginevirus</taxon>
        <taxon>Amginevirus ellie</taxon>
    </lineage>
</organism>
<dbReference type="KEGG" id="vg:60323628"/>